<dbReference type="PROSITE" id="PS01174">
    <property type="entry name" value="LIPASE_GDXG_SER"/>
    <property type="match status" value="1"/>
</dbReference>
<dbReference type="InterPro" id="IPR033140">
    <property type="entry name" value="Lipase_GDXG_put_SER_AS"/>
</dbReference>
<keyword evidence="6" id="KW-1185">Reference proteome</keyword>
<dbReference type="InterPro" id="IPR050300">
    <property type="entry name" value="GDXG_lipolytic_enzyme"/>
</dbReference>
<gene>
    <name evidence="5" type="ORF">GCM10010528_05770</name>
</gene>
<evidence type="ECO:0000256" key="2">
    <source>
        <dbReference type="ARBA" id="ARBA00022801"/>
    </source>
</evidence>
<dbReference type="SUPFAM" id="SSF53474">
    <property type="entry name" value="alpha/beta-Hydrolases"/>
    <property type="match status" value="1"/>
</dbReference>
<reference evidence="6" key="1">
    <citation type="journal article" date="2019" name="Int. J. Syst. Evol. Microbiol.">
        <title>The Global Catalogue of Microorganisms (GCM) 10K type strain sequencing project: providing services to taxonomists for standard genome sequencing and annotation.</title>
        <authorList>
            <consortium name="The Broad Institute Genomics Platform"/>
            <consortium name="The Broad Institute Genome Sequencing Center for Infectious Disease"/>
            <person name="Wu L."/>
            <person name="Ma J."/>
        </authorList>
    </citation>
    <scope>NUCLEOTIDE SEQUENCE [LARGE SCALE GENOMIC DNA]</scope>
    <source>
        <strain evidence="6">JCM 14234</strain>
    </source>
</reference>
<comment type="caution">
    <text evidence="5">The sequence shown here is derived from an EMBL/GenBank/DDBJ whole genome shotgun (WGS) entry which is preliminary data.</text>
</comment>
<dbReference type="Proteomes" id="UP001501035">
    <property type="component" value="Unassembled WGS sequence"/>
</dbReference>
<evidence type="ECO:0000313" key="6">
    <source>
        <dbReference type="Proteomes" id="UP001501035"/>
    </source>
</evidence>
<evidence type="ECO:0000259" key="4">
    <source>
        <dbReference type="Pfam" id="PF07859"/>
    </source>
</evidence>
<dbReference type="GO" id="GO:0016787">
    <property type="term" value="F:hydrolase activity"/>
    <property type="evidence" value="ECO:0007669"/>
    <property type="project" value="UniProtKB-KW"/>
</dbReference>
<keyword evidence="2 5" id="KW-0378">Hydrolase</keyword>
<dbReference type="Pfam" id="PF07859">
    <property type="entry name" value="Abhydrolase_3"/>
    <property type="match status" value="1"/>
</dbReference>
<dbReference type="PANTHER" id="PTHR48081">
    <property type="entry name" value="AB HYDROLASE SUPERFAMILY PROTEIN C4A8.06C"/>
    <property type="match status" value="1"/>
</dbReference>
<proteinExistence type="inferred from homology"/>
<accession>A0ABP6KYF8</accession>
<evidence type="ECO:0000313" key="5">
    <source>
        <dbReference type="EMBL" id="GAA3026948.1"/>
    </source>
</evidence>
<dbReference type="InterPro" id="IPR029058">
    <property type="entry name" value="AB_hydrolase_fold"/>
</dbReference>
<feature type="domain" description="Alpha/beta hydrolase fold-3" evidence="4">
    <location>
        <begin position="69"/>
        <end position="267"/>
    </location>
</feature>
<name>A0ABP6KYF8_9ACTN</name>
<evidence type="ECO:0000256" key="1">
    <source>
        <dbReference type="ARBA" id="ARBA00010515"/>
    </source>
</evidence>
<dbReference type="Gene3D" id="3.40.50.1820">
    <property type="entry name" value="alpha/beta hydrolase"/>
    <property type="match status" value="1"/>
</dbReference>
<dbReference type="EMBL" id="BAAAVS010000011">
    <property type="protein sequence ID" value="GAA3026948.1"/>
    <property type="molecule type" value="Genomic_DNA"/>
</dbReference>
<comment type="similarity">
    <text evidence="1">Belongs to the 'GDXG' lipolytic enzyme family.</text>
</comment>
<organism evidence="5 6">
    <name type="scientific">Gordonia defluvii</name>
    <dbReference type="NCBI Taxonomy" id="283718"/>
    <lineage>
        <taxon>Bacteria</taxon>
        <taxon>Bacillati</taxon>
        <taxon>Actinomycetota</taxon>
        <taxon>Actinomycetes</taxon>
        <taxon>Mycobacteriales</taxon>
        <taxon>Gordoniaceae</taxon>
        <taxon>Gordonia</taxon>
    </lineage>
</organism>
<protein>
    <submittedName>
        <fullName evidence="5">Alpha/beta hydrolase</fullName>
    </submittedName>
</protein>
<evidence type="ECO:0000256" key="3">
    <source>
        <dbReference type="PROSITE-ProRule" id="PRU10038"/>
    </source>
</evidence>
<dbReference type="InterPro" id="IPR013094">
    <property type="entry name" value="AB_hydrolase_3"/>
</dbReference>
<sequence length="308" mass="33717">MAARLLLKPFFVFAPMNRLTYFVVDVFERLAERNRLARSVAIERVELGGRRADLIMAKGPTGGDTDTAVLYLHGGAFMSCGPGTHRSIGASLAKGLGVPVFVLDYRQLPEAGVGTAVHDGFEAYRELLGQRGFRHVVVAGDSAGGFLTVKLAELARLNNLPSPPAIALLSPLLDLDIGERADRTSRYDAYLSKRQLDVLGPMFGWGPIPFTGARRALDLDPAVFPPTIVITAEKELVEPDALELVETLDGAGQRVVLHSYPWQVHAFSVPLRHREGRESVRLVIDFLDEAITTVHHETTDRDQQTEAS</sequence>
<dbReference type="PANTHER" id="PTHR48081:SF8">
    <property type="entry name" value="ALPHA_BETA HYDROLASE FOLD-3 DOMAIN-CONTAINING PROTEIN-RELATED"/>
    <property type="match status" value="1"/>
</dbReference>
<feature type="active site" evidence="3">
    <location>
        <position position="142"/>
    </location>
</feature>